<proteinExistence type="predicted"/>
<comment type="caution">
    <text evidence="2">The sequence shown here is derived from an EMBL/GenBank/DDBJ whole genome shotgun (WGS) entry which is preliminary data.</text>
</comment>
<reference evidence="2" key="2">
    <citation type="submission" date="2023-06" db="EMBL/GenBank/DDBJ databases">
        <authorList>
            <consortium name="Lawrence Berkeley National Laboratory"/>
            <person name="Haridas S."/>
            <person name="Hensen N."/>
            <person name="Bonometti L."/>
            <person name="Westerberg I."/>
            <person name="Brannstrom I.O."/>
            <person name="Guillou S."/>
            <person name="Cros-Aarteil S."/>
            <person name="Calhoun S."/>
            <person name="Kuo A."/>
            <person name="Mondo S."/>
            <person name="Pangilinan J."/>
            <person name="Riley R."/>
            <person name="LaButti K."/>
            <person name="Andreopoulos B."/>
            <person name="Lipzen A."/>
            <person name="Chen C."/>
            <person name="Yanf M."/>
            <person name="Daum C."/>
            <person name="Ng V."/>
            <person name="Clum A."/>
            <person name="Steindorff A."/>
            <person name="Ohm R."/>
            <person name="Martin F."/>
            <person name="Silar P."/>
            <person name="Natvig D."/>
            <person name="Lalanne C."/>
            <person name="Gautier V."/>
            <person name="Ament-velasquez S.L."/>
            <person name="Kruys A."/>
            <person name="Hutchinson M.I."/>
            <person name="Powell A.J."/>
            <person name="Barry K."/>
            <person name="Miller A.N."/>
            <person name="Grigoriev I.V."/>
            <person name="Debuchy R."/>
            <person name="Gladieux P."/>
            <person name="Thoren M.H."/>
            <person name="Johannesson H."/>
        </authorList>
    </citation>
    <scope>NUCLEOTIDE SEQUENCE</scope>
    <source>
        <strain evidence="2">CBS 232.78</strain>
    </source>
</reference>
<dbReference type="Proteomes" id="UP001285441">
    <property type="component" value="Unassembled WGS sequence"/>
</dbReference>
<dbReference type="PANTHER" id="PTHR21310:SF58">
    <property type="entry name" value="AMINOGLYCOSIDE PHOSPHOTRANSFERASE DOMAIN-CONTAINING PROTEIN"/>
    <property type="match status" value="1"/>
</dbReference>
<gene>
    <name evidence="2" type="ORF">B0H63DRAFT_530331</name>
</gene>
<evidence type="ECO:0000313" key="2">
    <source>
        <dbReference type="EMBL" id="KAK3392828.1"/>
    </source>
</evidence>
<evidence type="ECO:0000313" key="3">
    <source>
        <dbReference type="Proteomes" id="UP001285441"/>
    </source>
</evidence>
<organism evidence="2 3">
    <name type="scientific">Podospora didyma</name>
    <dbReference type="NCBI Taxonomy" id="330526"/>
    <lineage>
        <taxon>Eukaryota</taxon>
        <taxon>Fungi</taxon>
        <taxon>Dikarya</taxon>
        <taxon>Ascomycota</taxon>
        <taxon>Pezizomycotina</taxon>
        <taxon>Sordariomycetes</taxon>
        <taxon>Sordariomycetidae</taxon>
        <taxon>Sordariales</taxon>
        <taxon>Podosporaceae</taxon>
        <taxon>Podospora</taxon>
    </lineage>
</organism>
<protein>
    <recommendedName>
        <fullName evidence="1">Aminoglycoside phosphotransferase domain-containing protein</fullName>
    </recommendedName>
</protein>
<reference evidence="2" key="1">
    <citation type="journal article" date="2023" name="Mol. Phylogenet. Evol.">
        <title>Genome-scale phylogeny and comparative genomics of the fungal order Sordariales.</title>
        <authorList>
            <person name="Hensen N."/>
            <person name="Bonometti L."/>
            <person name="Westerberg I."/>
            <person name="Brannstrom I.O."/>
            <person name="Guillou S."/>
            <person name="Cros-Aarteil S."/>
            <person name="Calhoun S."/>
            <person name="Haridas S."/>
            <person name="Kuo A."/>
            <person name="Mondo S."/>
            <person name="Pangilinan J."/>
            <person name="Riley R."/>
            <person name="LaButti K."/>
            <person name="Andreopoulos B."/>
            <person name="Lipzen A."/>
            <person name="Chen C."/>
            <person name="Yan M."/>
            <person name="Daum C."/>
            <person name="Ng V."/>
            <person name="Clum A."/>
            <person name="Steindorff A."/>
            <person name="Ohm R.A."/>
            <person name="Martin F."/>
            <person name="Silar P."/>
            <person name="Natvig D.O."/>
            <person name="Lalanne C."/>
            <person name="Gautier V."/>
            <person name="Ament-Velasquez S.L."/>
            <person name="Kruys A."/>
            <person name="Hutchinson M.I."/>
            <person name="Powell A.J."/>
            <person name="Barry K."/>
            <person name="Miller A.N."/>
            <person name="Grigoriev I.V."/>
            <person name="Debuchy R."/>
            <person name="Gladieux P."/>
            <person name="Hiltunen Thoren M."/>
            <person name="Johannesson H."/>
        </authorList>
    </citation>
    <scope>NUCLEOTIDE SEQUENCE</scope>
    <source>
        <strain evidence="2">CBS 232.78</strain>
    </source>
</reference>
<evidence type="ECO:0000259" key="1">
    <source>
        <dbReference type="Pfam" id="PF01636"/>
    </source>
</evidence>
<dbReference type="AlphaFoldDB" id="A0AAE0U6I1"/>
<dbReference type="SUPFAM" id="SSF56112">
    <property type="entry name" value="Protein kinase-like (PK-like)"/>
    <property type="match status" value="1"/>
</dbReference>
<feature type="domain" description="Aminoglycoside phosphotransferase" evidence="1">
    <location>
        <begin position="36"/>
        <end position="192"/>
    </location>
</feature>
<dbReference type="InterPro" id="IPR011009">
    <property type="entry name" value="Kinase-like_dom_sf"/>
</dbReference>
<dbReference type="InterPro" id="IPR002575">
    <property type="entry name" value="Aminoglycoside_PTrfase"/>
</dbReference>
<dbReference type="PANTHER" id="PTHR21310">
    <property type="entry name" value="AMINOGLYCOSIDE PHOSPHOTRANSFERASE-RELATED-RELATED"/>
    <property type="match status" value="1"/>
</dbReference>
<keyword evidence="3" id="KW-1185">Reference proteome</keyword>
<dbReference type="InterPro" id="IPR051678">
    <property type="entry name" value="AGP_Transferase"/>
</dbReference>
<dbReference type="EMBL" id="JAULSW010000001">
    <property type="protein sequence ID" value="KAK3392828.1"/>
    <property type="molecule type" value="Genomic_DNA"/>
</dbReference>
<name>A0AAE0U6I1_9PEZI</name>
<dbReference type="Pfam" id="PF01636">
    <property type="entry name" value="APH"/>
    <property type="match status" value="1"/>
</dbReference>
<accession>A0AAE0U6I1</accession>
<sequence length="242" mass="27877">MARIVSKEELAGAERFGNFVKIDSETIVKSGQSDHLAEAETMKFIAARTTIPVPKMYDTYTDEGESGLVCIVMEFIPGENLSVAWDAYSDAEKESVIQQLRGYVGQLREIKGDFIGSVDGSWCNDHYFDNDRGGYEPFVYEVELNQGIVKALKTMQPYDWVNFTCDIIPEVMTGRGAVMTHSDFDPRNILLSGCYPEYWEYYKAMRWPGWETEWVRDRALENILKPYRKELSVVWNTVEIIW</sequence>